<reference evidence="1" key="1">
    <citation type="submission" date="2021-05" db="EMBL/GenBank/DDBJ databases">
        <authorList>
            <person name="Alioto T."/>
            <person name="Alioto T."/>
            <person name="Gomez Garrido J."/>
        </authorList>
    </citation>
    <scope>NUCLEOTIDE SEQUENCE</scope>
</reference>
<proteinExistence type="predicted"/>
<dbReference type="EMBL" id="HBUE01100603">
    <property type="protein sequence ID" value="CAG6485208.1"/>
    <property type="molecule type" value="Transcribed_RNA"/>
</dbReference>
<dbReference type="AlphaFoldDB" id="A0A8D8C2Q9"/>
<name>A0A8D8C2Q9_CULPI</name>
<organism evidence="1">
    <name type="scientific">Culex pipiens</name>
    <name type="common">House mosquito</name>
    <dbReference type="NCBI Taxonomy" id="7175"/>
    <lineage>
        <taxon>Eukaryota</taxon>
        <taxon>Metazoa</taxon>
        <taxon>Ecdysozoa</taxon>
        <taxon>Arthropoda</taxon>
        <taxon>Hexapoda</taxon>
        <taxon>Insecta</taxon>
        <taxon>Pterygota</taxon>
        <taxon>Neoptera</taxon>
        <taxon>Endopterygota</taxon>
        <taxon>Diptera</taxon>
        <taxon>Nematocera</taxon>
        <taxon>Culicoidea</taxon>
        <taxon>Culicidae</taxon>
        <taxon>Culicinae</taxon>
        <taxon>Culicini</taxon>
        <taxon>Culex</taxon>
        <taxon>Culex</taxon>
    </lineage>
</organism>
<accession>A0A8D8C2Q9</accession>
<protein>
    <submittedName>
        <fullName evidence="1">(northern house mosquito) hypothetical protein</fullName>
    </submittedName>
</protein>
<sequence>MDANFHLPKSKLILRHNSLLVSIPPHFKQLAPRHSDEMQSRSNETRTHFINKCFRESAAVFPSRSRTGRKTLAKSKKKREGNVCAVNVNYLHIYTLRKL</sequence>
<evidence type="ECO:0000313" key="1">
    <source>
        <dbReference type="EMBL" id="CAG6485208.1"/>
    </source>
</evidence>